<gene>
    <name evidence="2" type="ORF">Pcinc_027201</name>
</gene>
<accession>A0AAE1F4F0</accession>
<comment type="caution">
    <text evidence="2">The sequence shown here is derived from an EMBL/GenBank/DDBJ whole genome shotgun (WGS) entry which is preliminary data.</text>
</comment>
<proteinExistence type="predicted"/>
<evidence type="ECO:0000256" key="1">
    <source>
        <dbReference type="SAM" id="MobiDB-lite"/>
    </source>
</evidence>
<keyword evidence="3" id="KW-1185">Reference proteome</keyword>
<evidence type="ECO:0000313" key="3">
    <source>
        <dbReference type="Proteomes" id="UP001286313"/>
    </source>
</evidence>
<dbReference type="EMBL" id="JAWQEG010003229">
    <property type="protein sequence ID" value="KAK3867329.1"/>
    <property type="molecule type" value="Genomic_DNA"/>
</dbReference>
<evidence type="ECO:0000313" key="2">
    <source>
        <dbReference type="EMBL" id="KAK3867329.1"/>
    </source>
</evidence>
<dbReference type="Proteomes" id="UP001286313">
    <property type="component" value="Unassembled WGS sequence"/>
</dbReference>
<sequence>MHIAYTEARSTKINVGVSGRSGLVVGVSRQFQEMPTQQSDRSFLPQFPAQVMLMPTPPAPPSPQTTLKSPRASSDPHLPPRSTYTFARLYLPPSRPPPSLVISFLPPEFTFWFPRVLPCLS</sequence>
<feature type="region of interest" description="Disordered" evidence="1">
    <location>
        <begin position="53"/>
        <end position="80"/>
    </location>
</feature>
<protein>
    <submittedName>
        <fullName evidence="2">Uncharacterized protein</fullName>
    </submittedName>
</protein>
<reference evidence="2" key="1">
    <citation type="submission" date="2023-10" db="EMBL/GenBank/DDBJ databases">
        <title>Genome assemblies of two species of porcelain crab, Petrolisthes cinctipes and Petrolisthes manimaculis (Anomura: Porcellanidae).</title>
        <authorList>
            <person name="Angst P."/>
        </authorList>
    </citation>
    <scope>NUCLEOTIDE SEQUENCE</scope>
    <source>
        <strain evidence="2">PB745_01</strain>
        <tissue evidence="2">Gill</tissue>
    </source>
</reference>
<organism evidence="2 3">
    <name type="scientific">Petrolisthes cinctipes</name>
    <name type="common">Flat porcelain crab</name>
    <dbReference type="NCBI Taxonomy" id="88211"/>
    <lineage>
        <taxon>Eukaryota</taxon>
        <taxon>Metazoa</taxon>
        <taxon>Ecdysozoa</taxon>
        <taxon>Arthropoda</taxon>
        <taxon>Crustacea</taxon>
        <taxon>Multicrustacea</taxon>
        <taxon>Malacostraca</taxon>
        <taxon>Eumalacostraca</taxon>
        <taxon>Eucarida</taxon>
        <taxon>Decapoda</taxon>
        <taxon>Pleocyemata</taxon>
        <taxon>Anomura</taxon>
        <taxon>Galatheoidea</taxon>
        <taxon>Porcellanidae</taxon>
        <taxon>Petrolisthes</taxon>
    </lineage>
</organism>
<dbReference type="AlphaFoldDB" id="A0AAE1F4F0"/>
<name>A0AAE1F4F0_PETCI</name>